<keyword evidence="7" id="KW-1185">Reference proteome</keyword>
<dbReference type="InterPro" id="IPR051625">
    <property type="entry name" value="Signaling_Regulatory_Domain"/>
</dbReference>
<name>A0A1E4TEY2_9ASCO</name>
<dbReference type="InterPro" id="IPR000408">
    <property type="entry name" value="Reg_chr_condens"/>
</dbReference>
<dbReference type="InterPro" id="IPR036770">
    <property type="entry name" value="Ankyrin_rpt-contain_sf"/>
</dbReference>
<feature type="repeat" description="RCC1" evidence="3">
    <location>
        <begin position="138"/>
        <end position="202"/>
    </location>
</feature>
<dbReference type="InterPro" id="IPR009091">
    <property type="entry name" value="RCC1/BLIP-II"/>
</dbReference>
<feature type="repeat" description="RCC1" evidence="3">
    <location>
        <begin position="205"/>
        <end position="259"/>
    </location>
</feature>
<evidence type="ECO:0000313" key="7">
    <source>
        <dbReference type="Proteomes" id="UP000095023"/>
    </source>
</evidence>
<feature type="repeat" description="ANK" evidence="2">
    <location>
        <begin position="76"/>
        <end position="108"/>
    </location>
</feature>
<evidence type="ECO:0000256" key="3">
    <source>
        <dbReference type="PROSITE-ProRule" id="PRU00235"/>
    </source>
</evidence>
<organism evidence="6 7">
    <name type="scientific">Tortispora caseinolytica NRRL Y-17796</name>
    <dbReference type="NCBI Taxonomy" id="767744"/>
    <lineage>
        <taxon>Eukaryota</taxon>
        <taxon>Fungi</taxon>
        <taxon>Dikarya</taxon>
        <taxon>Ascomycota</taxon>
        <taxon>Saccharomycotina</taxon>
        <taxon>Trigonopsidomycetes</taxon>
        <taxon>Trigonopsidales</taxon>
        <taxon>Trigonopsidaceae</taxon>
        <taxon>Tortispora</taxon>
    </lineage>
</organism>
<feature type="compositionally biased region" description="Basic and acidic residues" evidence="4">
    <location>
        <begin position="1147"/>
        <end position="1163"/>
    </location>
</feature>
<keyword evidence="1" id="KW-0677">Repeat</keyword>
<dbReference type="PRINTS" id="PR00633">
    <property type="entry name" value="RCCNDNSATION"/>
</dbReference>
<dbReference type="PROSITE" id="PS50088">
    <property type="entry name" value="ANK_REPEAT"/>
    <property type="match status" value="2"/>
</dbReference>
<dbReference type="OrthoDB" id="1893551at2759"/>
<dbReference type="EMBL" id="KV453842">
    <property type="protein sequence ID" value="ODV90331.1"/>
    <property type="molecule type" value="Genomic_DNA"/>
</dbReference>
<dbReference type="Gene3D" id="1.25.40.20">
    <property type="entry name" value="Ankyrin repeat-containing domain"/>
    <property type="match status" value="1"/>
</dbReference>
<proteinExistence type="predicted"/>
<evidence type="ECO:0000259" key="5">
    <source>
        <dbReference type="PROSITE" id="PS50097"/>
    </source>
</evidence>
<dbReference type="PROSITE" id="PS50297">
    <property type="entry name" value="ANK_REP_REGION"/>
    <property type="match status" value="2"/>
</dbReference>
<dbReference type="SMART" id="SM00225">
    <property type="entry name" value="BTB"/>
    <property type="match status" value="1"/>
</dbReference>
<dbReference type="InterPro" id="IPR000210">
    <property type="entry name" value="BTB/POZ_dom"/>
</dbReference>
<dbReference type="Gene3D" id="2.130.10.30">
    <property type="entry name" value="Regulator of chromosome condensation 1/beta-lactamase-inhibitor protein II"/>
    <property type="match status" value="1"/>
</dbReference>
<dbReference type="Pfam" id="PF13540">
    <property type="entry name" value="RCC1_2"/>
    <property type="match status" value="1"/>
</dbReference>
<dbReference type="InterPro" id="IPR002110">
    <property type="entry name" value="Ankyrin_rpt"/>
</dbReference>
<dbReference type="PANTHER" id="PTHR22872">
    <property type="entry name" value="BTK-BINDING PROTEIN-RELATED"/>
    <property type="match status" value="1"/>
</dbReference>
<evidence type="ECO:0000256" key="1">
    <source>
        <dbReference type="ARBA" id="ARBA00022737"/>
    </source>
</evidence>
<evidence type="ECO:0000256" key="2">
    <source>
        <dbReference type="PROSITE-ProRule" id="PRU00023"/>
    </source>
</evidence>
<dbReference type="SUPFAM" id="SSF48403">
    <property type="entry name" value="Ankyrin repeat"/>
    <property type="match status" value="1"/>
</dbReference>
<feature type="repeat" description="ANK" evidence="2">
    <location>
        <begin position="41"/>
        <end position="63"/>
    </location>
</feature>
<dbReference type="Gene3D" id="3.30.710.10">
    <property type="entry name" value="Potassium Channel Kv1.1, Chain A"/>
    <property type="match status" value="1"/>
</dbReference>
<dbReference type="SUPFAM" id="SSF50985">
    <property type="entry name" value="RCC1/BLIP-II"/>
    <property type="match status" value="1"/>
</dbReference>
<sequence length="1183" mass="131198">MVQSLFTYYYANDTKRIQEIISAATATKRDLRDIVNKRDQRGRSLLHIASSEGRFDVVELLLSCKYTNTLALDAESGWTALHRALYAGHIDIAQALIAHSPSIVKQKDNEGLSPFELYNLSIPGTSPLTSIQKSPVGSDVYTFGANANATLGFADSDDRSFPERVSLHRNLDKHTPAVEKFAGHKIKAVHMSKLHSVVLTTDTKNNLFICGVGSSGRLGLGNLANTSRTSIQFQFTQVPLQEVAAVALGRDHTVAVTTSGHCYTWGLNSNGQLGYSISQSSPSSLSPSSASATSTNSFNSSPRRVTGALKKVTIRGAAASSIHTMAFSDDCELFAWGTNIGQMGFKSTDNGLQGPIEHLPRKVHTFKSNISLLSVSDRCSLCLLDNGEVWAFHDYSYRRVLLPGPSRDTESNDFTIFRPKFLYSTAPIVKIAVSGPYFALLDSNGDIYAACVSNVSRLHLKSIQATRIWTHRREHLKAQDVDIAKDGSVILCTLSGAVWKSSQCAYNVLDNSKRVPKYTRVSGISRAVSVTCSSAFTSFAVVVSESKPLPIYSPLGTLQSELLSSYYQAWDLPFPTPDIEYLKEPLIKDPSALAHKIDETECGHGSTTLTHDPLADFAQSYASFLLDNSCLRAKTCDNFDLTLKSKCSVSFEIPMTRFILSLWSEPLKLIFIDNKRLSTDSIDFIPSELKSVLTLNFTPQALCILAFFVHSGIVPPVFQRDRPDAGSKQLVQCKKELRHMAELFDIPELVQSIHRAEFLSLPSKLRKVCPTAVDIPGFCDVKILLKDHSIACNSFIMGARSSFFSTIMSHSWNGNNRKVIDLSHIAWSSFKPALMHIYGCTDISKMLRDVTARNLNELIVSIFDIVSVASELLLFSLSQSLQAFMLKYLSLRHAQSMLVSAHYYYAYALEKSLLIYIAQNIEALLLNEKLGNLSNLNIWDALHDTIVERQQIAFPLSRGAEVFAHIVSISPNIKEEINMERIELASESYTPDEYADVDSDFPSVARIAEQPHDILSLESSIGSIDLNKNLTKPDETVLYEDEDRSGLFRDHNDSCGSLADDSSMIFDMDEDSATCRNEIASSILSTRDYSVSGTPLVSSSRSYELGMSPLLGRDEPTLDELHSTPKSHETPLVATGSRRFKKPSQKQRREQMRKENDERKRLQDQSNVAPDHWWTAKNLETHG</sequence>
<dbReference type="SUPFAM" id="SSF54695">
    <property type="entry name" value="POZ domain"/>
    <property type="match status" value="1"/>
</dbReference>
<feature type="compositionally biased region" description="Basic and acidic residues" evidence="4">
    <location>
        <begin position="1112"/>
        <end position="1129"/>
    </location>
</feature>
<dbReference type="PANTHER" id="PTHR22872:SF2">
    <property type="entry name" value="INHIBITOR OF BRUTON TYROSINE KINASE"/>
    <property type="match status" value="1"/>
</dbReference>
<dbReference type="Pfam" id="PF12796">
    <property type="entry name" value="Ank_2"/>
    <property type="match status" value="1"/>
</dbReference>
<protein>
    <recommendedName>
        <fullName evidence="5">BTB domain-containing protein</fullName>
    </recommendedName>
</protein>
<dbReference type="AlphaFoldDB" id="A0A1E4TEY2"/>
<gene>
    <name evidence="6" type="ORF">CANCADRAFT_60650</name>
</gene>
<dbReference type="PROSITE" id="PS50012">
    <property type="entry name" value="RCC1_3"/>
    <property type="match status" value="3"/>
</dbReference>
<feature type="repeat" description="RCC1" evidence="3">
    <location>
        <begin position="260"/>
        <end position="330"/>
    </location>
</feature>
<accession>A0A1E4TEY2</accession>
<dbReference type="SMART" id="SM00248">
    <property type="entry name" value="ANK"/>
    <property type="match status" value="2"/>
</dbReference>
<feature type="region of interest" description="Disordered" evidence="4">
    <location>
        <begin position="1107"/>
        <end position="1183"/>
    </location>
</feature>
<evidence type="ECO:0000313" key="6">
    <source>
        <dbReference type="EMBL" id="ODV90331.1"/>
    </source>
</evidence>
<dbReference type="InterPro" id="IPR011333">
    <property type="entry name" value="SKP1/BTB/POZ_sf"/>
</dbReference>
<dbReference type="CDD" id="cd18186">
    <property type="entry name" value="BTB_POZ_ZBTB_KLHL-like"/>
    <property type="match status" value="1"/>
</dbReference>
<reference evidence="7" key="1">
    <citation type="submission" date="2016-02" db="EMBL/GenBank/DDBJ databases">
        <title>Comparative genomics of biotechnologically important yeasts.</title>
        <authorList>
            <consortium name="DOE Joint Genome Institute"/>
            <person name="Riley R."/>
            <person name="Haridas S."/>
            <person name="Wolfe K.H."/>
            <person name="Lopes M.R."/>
            <person name="Hittinger C.T."/>
            <person name="Goker M."/>
            <person name="Salamov A."/>
            <person name="Wisecaver J."/>
            <person name="Long T.M."/>
            <person name="Aerts A.L."/>
            <person name="Barry K."/>
            <person name="Choi C."/>
            <person name="Clum A."/>
            <person name="Coughlan A.Y."/>
            <person name="Deshpande S."/>
            <person name="Douglass A.P."/>
            <person name="Hanson S.J."/>
            <person name="Klenk H.-P."/>
            <person name="Labutti K."/>
            <person name="Lapidus A."/>
            <person name="Lindquist E."/>
            <person name="Lipzen A."/>
            <person name="Meier-Kolthoff J.P."/>
            <person name="Ohm R.A."/>
            <person name="Otillar R.P."/>
            <person name="Pangilinan J."/>
            <person name="Peng Y."/>
            <person name="Rokas A."/>
            <person name="Rosa C.A."/>
            <person name="Scheuner C."/>
            <person name="Sibirny A.A."/>
            <person name="Slot J.C."/>
            <person name="Stielow J.B."/>
            <person name="Sun H."/>
            <person name="Kurtzman C.P."/>
            <person name="Blackwell M."/>
            <person name="Jeffries T.W."/>
            <person name="Grigoriev I.V."/>
        </authorList>
    </citation>
    <scope>NUCLEOTIDE SEQUENCE [LARGE SCALE GENOMIC DNA]</scope>
    <source>
        <strain evidence="7">NRRL Y-17796</strain>
    </source>
</reference>
<feature type="domain" description="BTB" evidence="5">
    <location>
        <begin position="779"/>
        <end position="838"/>
    </location>
</feature>
<evidence type="ECO:0000256" key="4">
    <source>
        <dbReference type="SAM" id="MobiDB-lite"/>
    </source>
</evidence>
<keyword evidence="2" id="KW-0040">ANK repeat</keyword>
<dbReference type="Proteomes" id="UP000095023">
    <property type="component" value="Unassembled WGS sequence"/>
</dbReference>
<dbReference type="PROSITE" id="PS50097">
    <property type="entry name" value="BTB"/>
    <property type="match status" value="1"/>
</dbReference>
<dbReference type="Pfam" id="PF00651">
    <property type="entry name" value="BTB"/>
    <property type="match status" value="1"/>
</dbReference>